<proteinExistence type="predicted"/>
<keyword evidence="5" id="KW-1185">Reference proteome</keyword>
<sequence length="325" mass="34418">MVFLPGTAAALCTVRQTLFVCAWTTLTVAVVAFLWVDAAAPLLDRGLVLALTGCLGAASVYACRRRVRKENEVLRLRSVAAAMQRQILRSLPLRTADVLVDGVYEPLQEDRLVGGDVYDVVESPWGTRVLIGDVQGKGLAAVGAAFAVIGAFRAAARRESTLTAVVDSLEASVNWHNLCAEQAGDEERFVTALVVGIDGHGEAQAVNCGHVPPQLVHAGSVTTLPLDSGVPLGLAALTDESVTVDAFPFPADATLLLSTDGLMETRAADGAFYPIDEDLARRAHLDPADLPRALYDDACAFAGTGGQQDDIAVLTVRRAPRHRAR</sequence>
<feature type="transmembrane region" description="Helical" evidence="2">
    <location>
        <begin position="42"/>
        <end position="63"/>
    </location>
</feature>
<evidence type="ECO:0000256" key="2">
    <source>
        <dbReference type="SAM" id="Phobius"/>
    </source>
</evidence>
<feature type="transmembrane region" description="Helical" evidence="2">
    <location>
        <begin position="17"/>
        <end position="36"/>
    </location>
</feature>
<dbReference type="InterPro" id="IPR036457">
    <property type="entry name" value="PPM-type-like_dom_sf"/>
</dbReference>
<dbReference type="AlphaFoldDB" id="A0A646KUW9"/>
<evidence type="ECO:0000256" key="1">
    <source>
        <dbReference type="ARBA" id="ARBA00022801"/>
    </source>
</evidence>
<keyword evidence="1" id="KW-0378">Hydrolase</keyword>
<evidence type="ECO:0000259" key="3">
    <source>
        <dbReference type="SMART" id="SM00331"/>
    </source>
</evidence>
<feature type="domain" description="PPM-type phosphatase" evidence="3">
    <location>
        <begin position="98"/>
        <end position="318"/>
    </location>
</feature>
<reference evidence="4 5" key="1">
    <citation type="submission" date="2019-05" db="EMBL/GenBank/DDBJ databases">
        <title>Comparative genomics and metabolomics analyses of clavulanic acid producing Streptomyces species provides insight into specialized metabolism and evolution of beta-lactam biosynthetic gene clusters.</title>
        <authorList>
            <person name="Moore M.A."/>
            <person name="Cruz-Morales P."/>
            <person name="Barona Gomez F."/>
            <person name="Kapil T."/>
        </authorList>
    </citation>
    <scope>NUCLEOTIDE SEQUENCE [LARGE SCALE GENOMIC DNA]</scope>
    <source>
        <strain evidence="4 5">NRRL 5741</strain>
    </source>
</reference>
<gene>
    <name evidence="4" type="ORF">FF041_37935</name>
</gene>
<dbReference type="Gene3D" id="3.60.40.10">
    <property type="entry name" value="PPM-type phosphatase domain"/>
    <property type="match status" value="1"/>
</dbReference>
<dbReference type="InterPro" id="IPR052016">
    <property type="entry name" value="Bact_Sigma-Reg"/>
</dbReference>
<dbReference type="PANTHER" id="PTHR43156">
    <property type="entry name" value="STAGE II SPORULATION PROTEIN E-RELATED"/>
    <property type="match status" value="1"/>
</dbReference>
<accession>A0A646KUW9</accession>
<dbReference type="OrthoDB" id="311904at2"/>
<keyword evidence="2" id="KW-1133">Transmembrane helix</keyword>
<organism evidence="4 5">
    <name type="scientific">Streptomyces jumonjinensis</name>
    <dbReference type="NCBI Taxonomy" id="1945"/>
    <lineage>
        <taxon>Bacteria</taxon>
        <taxon>Bacillati</taxon>
        <taxon>Actinomycetota</taxon>
        <taxon>Actinomycetes</taxon>
        <taxon>Kitasatosporales</taxon>
        <taxon>Streptomycetaceae</taxon>
        <taxon>Streptomyces</taxon>
    </lineage>
</organism>
<name>A0A646KUW9_STRJU</name>
<keyword evidence="2" id="KW-0472">Membrane</keyword>
<dbReference type="SUPFAM" id="SSF81606">
    <property type="entry name" value="PP2C-like"/>
    <property type="match status" value="1"/>
</dbReference>
<evidence type="ECO:0000313" key="5">
    <source>
        <dbReference type="Proteomes" id="UP000419138"/>
    </source>
</evidence>
<dbReference type="PANTHER" id="PTHR43156:SF2">
    <property type="entry name" value="STAGE II SPORULATION PROTEIN E"/>
    <property type="match status" value="1"/>
</dbReference>
<dbReference type="FunFam" id="3.60.40.10:FF:000058">
    <property type="entry name" value="Stage II sporulation protein E"/>
    <property type="match status" value="1"/>
</dbReference>
<comment type="caution">
    <text evidence="4">The sequence shown here is derived from an EMBL/GenBank/DDBJ whole genome shotgun (WGS) entry which is preliminary data.</text>
</comment>
<evidence type="ECO:0000313" key="4">
    <source>
        <dbReference type="EMBL" id="MQT05651.1"/>
    </source>
</evidence>
<dbReference type="InterPro" id="IPR001932">
    <property type="entry name" value="PPM-type_phosphatase-like_dom"/>
</dbReference>
<dbReference type="EMBL" id="VCLA01000209">
    <property type="protein sequence ID" value="MQT05651.1"/>
    <property type="molecule type" value="Genomic_DNA"/>
</dbReference>
<dbReference type="Proteomes" id="UP000419138">
    <property type="component" value="Unassembled WGS sequence"/>
</dbReference>
<dbReference type="SMART" id="SM00331">
    <property type="entry name" value="PP2C_SIG"/>
    <property type="match status" value="1"/>
</dbReference>
<dbReference type="GO" id="GO:0016791">
    <property type="term" value="F:phosphatase activity"/>
    <property type="evidence" value="ECO:0007669"/>
    <property type="project" value="TreeGrafter"/>
</dbReference>
<keyword evidence="2" id="KW-0812">Transmembrane</keyword>
<protein>
    <submittedName>
        <fullName evidence="4">Serine/threonine-protein phosphatase</fullName>
    </submittedName>
</protein>
<dbReference type="Pfam" id="PF07228">
    <property type="entry name" value="SpoIIE"/>
    <property type="match status" value="1"/>
</dbReference>